<proteinExistence type="predicted"/>
<organism evidence="3 4">
    <name type="scientific">Cudoniella acicularis</name>
    <dbReference type="NCBI Taxonomy" id="354080"/>
    <lineage>
        <taxon>Eukaryota</taxon>
        <taxon>Fungi</taxon>
        <taxon>Dikarya</taxon>
        <taxon>Ascomycota</taxon>
        <taxon>Pezizomycotina</taxon>
        <taxon>Leotiomycetes</taxon>
        <taxon>Helotiales</taxon>
        <taxon>Tricladiaceae</taxon>
        <taxon>Cudoniella</taxon>
    </lineage>
</organism>
<evidence type="ECO:0000313" key="4">
    <source>
        <dbReference type="Proteomes" id="UP000566819"/>
    </source>
</evidence>
<name>A0A8H4VZS3_9HELO</name>
<dbReference type="Proteomes" id="UP000566819">
    <property type="component" value="Unassembled WGS sequence"/>
</dbReference>
<keyword evidence="4" id="KW-1185">Reference proteome</keyword>
<dbReference type="OrthoDB" id="10018600at2759"/>
<protein>
    <recommendedName>
        <fullName evidence="5">F-box domain-containing protein</fullName>
    </recommendedName>
</protein>
<gene>
    <name evidence="3" type="ORF">G7Y89_g11865</name>
</gene>
<keyword evidence="2" id="KW-0732">Signal</keyword>
<evidence type="ECO:0000256" key="2">
    <source>
        <dbReference type="SAM" id="SignalP"/>
    </source>
</evidence>
<feature type="chain" id="PRO_5034457717" description="F-box domain-containing protein" evidence="2">
    <location>
        <begin position="19"/>
        <end position="1023"/>
    </location>
</feature>
<comment type="caution">
    <text evidence="3">The sequence shown here is derived from an EMBL/GenBank/DDBJ whole genome shotgun (WGS) entry which is preliminary data.</text>
</comment>
<accession>A0A8H4VZS3</accession>
<dbReference type="EMBL" id="JAAMPI010001181">
    <property type="protein sequence ID" value="KAF4626295.1"/>
    <property type="molecule type" value="Genomic_DNA"/>
</dbReference>
<feature type="region of interest" description="Disordered" evidence="1">
    <location>
        <begin position="488"/>
        <end position="507"/>
    </location>
</feature>
<reference evidence="3 4" key="1">
    <citation type="submission" date="2020-03" db="EMBL/GenBank/DDBJ databases">
        <title>Draft Genome Sequence of Cudoniella acicularis.</title>
        <authorList>
            <person name="Buettner E."/>
            <person name="Kellner H."/>
        </authorList>
    </citation>
    <scope>NUCLEOTIDE SEQUENCE [LARGE SCALE GENOMIC DNA]</scope>
    <source>
        <strain evidence="3 4">DSM 108380</strain>
    </source>
</reference>
<evidence type="ECO:0000313" key="3">
    <source>
        <dbReference type="EMBL" id="KAF4626295.1"/>
    </source>
</evidence>
<dbReference type="AlphaFoldDB" id="A0A8H4VZS3"/>
<evidence type="ECO:0008006" key="5">
    <source>
        <dbReference type="Google" id="ProtNLM"/>
    </source>
</evidence>
<evidence type="ECO:0000256" key="1">
    <source>
        <dbReference type="SAM" id="MobiDB-lite"/>
    </source>
</evidence>
<sequence>MFLLSSVCVISLASVSLAKVTVSDPSDIISPILWAADNAIIPDYNVPFISVQPENLPAAYEFESNSTSISHRSFSTSLNDTSVIVVANKAELSLSFVDITKSGYASNLLWSSFYGFNAAVNVANASTAYLDNVNVTVHNGAANVYVYGTDSVVHVKNSWLYSSGPVSHGVYASGNGTAYVSNVQHFSGGRRSSAFSGDSPAGYIHVSDSVAYTTGIGSATFYALGEIYADNVVAVSEQGPTIFMDGTQKAYLTNCETTAGLLGGVAIFSSMFRTSGAILSLKNSKITTLGETMPGLWFGNTIIDVSLYDTELVTASGILVVANYSQITQDFDYYASYLDNSNLLPAEVYVKVEESTLNGDLVAYNSSLISWSLASYSSWTGAAYSGYGNGYFDVHLDRTSSWKLTKSTILQNFTNEDATLSNINSQGFNIYYNASAGSHPQGLKKRRQLGTIDKTAKAEERKKEVFILREEITRVFASKLHLEEGLLVRPPSPKQSPLKPLGHPQSSKLNNKARLHRNWMSGRRKILLLRHSSQIRKRRLIASSSSIRSHSYSHSPSPWLLAESSIFVMSSSLEGCPNEVIESIVVLLVLRDICSLRQSSRTLATKTTQDHFKSYFRLKHIDITGSALQALVNMTQPGWLGCLLQHLVLVGVVINTKALESILKEKENSKTHRNKTKAQQDMEILQRRQTDFVQLHKSGTDVTVYRGDAEQRLPPLAGGSWRFIWQCAADTFHTSLRSLAASNLPIEKLSIFNDRRLQRCSLACNELGSIDFKNKGLAISFVSLKSLSVSFSDKVIFNSKHDAERSYDPAEEIDWAVSDDVRSIYNIRAEAADEGNFIGLAKLLQLTNQLQELEMHQYRLSTGILAQADLHYERLFRRVAEMDTPPNLKRIELRGLQVTEKDLLAFIERTGVCKLYMHNVTMSSGTFTSIFDYCTSDTANMEELYFNELIELGLRVYFDGPGHYQFPPLIGPVGSDTLERAGAEAKQQISYHSAQGASQDSLATMEYVRQRRREYGTPRRGVA</sequence>
<feature type="signal peptide" evidence="2">
    <location>
        <begin position="1"/>
        <end position="18"/>
    </location>
</feature>